<evidence type="ECO:0000256" key="2">
    <source>
        <dbReference type="ARBA" id="ARBA00012118"/>
    </source>
</evidence>
<dbReference type="InterPro" id="IPR027417">
    <property type="entry name" value="P-loop_NTPase"/>
</dbReference>
<dbReference type="NCBIfam" id="NF003298">
    <property type="entry name" value="PRK04296.1-3"/>
    <property type="match status" value="1"/>
</dbReference>
<keyword evidence="4 8" id="KW-0808">Transferase</keyword>
<keyword evidence="3 8" id="KW-0237">DNA synthesis</keyword>
<proteinExistence type="inferred from homology"/>
<feature type="binding site" evidence="8">
    <location>
        <position position="182"/>
    </location>
    <ligand>
        <name>Zn(2+)</name>
        <dbReference type="ChEBI" id="CHEBI:29105"/>
    </ligand>
</feature>
<comment type="catalytic activity">
    <reaction evidence="8 9">
        <text>thymidine + ATP = dTMP + ADP + H(+)</text>
        <dbReference type="Rhea" id="RHEA:19129"/>
        <dbReference type="ChEBI" id="CHEBI:15378"/>
        <dbReference type="ChEBI" id="CHEBI:17748"/>
        <dbReference type="ChEBI" id="CHEBI:30616"/>
        <dbReference type="ChEBI" id="CHEBI:63528"/>
        <dbReference type="ChEBI" id="CHEBI:456216"/>
        <dbReference type="EC" id="2.7.1.21"/>
    </reaction>
</comment>
<dbReference type="PIRSF" id="PIRSF035805">
    <property type="entry name" value="TK_cell"/>
    <property type="match status" value="1"/>
</dbReference>
<keyword evidence="8" id="KW-0479">Metal-binding</keyword>
<dbReference type="SUPFAM" id="SSF52540">
    <property type="entry name" value="P-loop containing nucleoside triphosphate hydrolases"/>
    <property type="match status" value="1"/>
</dbReference>
<dbReference type="HAMAP" id="MF_00124">
    <property type="entry name" value="Thymidine_kinase"/>
    <property type="match status" value="1"/>
</dbReference>
<comment type="subunit">
    <text evidence="8">Homotetramer.</text>
</comment>
<feature type="binding site" evidence="8">
    <location>
        <position position="147"/>
    </location>
    <ligand>
        <name>Zn(2+)</name>
        <dbReference type="ChEBI" id="CHEBI:29105"/>
    </ligand>
</feature>
<dbReference type="PANTHER" id="PTHR11441">
    <property type="entry name" value="THYMIDINE KINASE"/>
    <property type="match status" value="1"/>
</dbReference>
<dbReference type="Proteomes" id="UP001565243">
    <property type="component" value="Unassembled WGS sequence"/>
</dbReference>
<keyword evidence="12" id="KW-1185">Reference proteome</keyword>
<evidence type="ECO:0000256" key="8">
    <source>
        <dbReference type="HAMAP-Rule" id="MF_00124"/>
    </source>
</evidence>
<dbReference type="GO" id="GO:0004797">
    <property type="term" value="F:thymidine kinase activity"/>
    <property type="evidence" value="ECO:0007669"/>
    <property type="project" value="UniProtKB-EC"/>
</dbReference>
<evidence type="ECO:0000256" key="1">
    <source>
        <dbReference type="ARBA" id="ARBA00007587"/>
    </source>
</evidence>
<protein>
    <recommendedName>
        <fullName evidence="2 8">Thymidine kinase</fullName>
        <ecNumber evidence="2 8">2.7.1.21</ecNumber>
    </recommendedName>
</protein>
<evidence type="ECO:0000256" key="5">
    <source>
        <dbReference type="ARBA" id="ARBA00022741"/>
    </source>
</evidence>
<dbReference type="RefSeq" id="WP_253453782.1">
    <property type="nucleotide sequence ID" value="NZ_JBGFFX010000001.1"/>
</dbReference>
<evidence type="ECO:0000256" key="3">
    <source>
        <dbReference type="ARBA" id="ARBA00022634"/>
    </source>
</evidence>
<evidence type="ECO:0000256" key="6">
    <source>
        <dbReference type="ARBA" id="ARBA00022777"/>
    </source>
</evidence>
<keyword evidence="5 8" id="KW-0547">Nucleotide-binding</keyword>
<dbReference type="InterPro" id="IPR001267">
    <property type="entry name" value="Thymidine_kinase"/>
</dbReference>
<sequence>MAQLYFYYSVMNAGKSTALLQSSYNYHERGMRTLVYTAEIDNRFGLGKVSSRIGLSSPAKLYNNDTALFDEIKAEQQMEPVHCVLIDESQFLTREQVKALSDVVDNLDIPVLCYGLRTDFRGELFSGSHYLLAWADKLVELKTVCHCGRKAGMVLRVDENGEPYDEGEQVVIGGNERYVSVCRKHYKAALEQHSLEAVYGEKGRKPA</sequence>
<comment type="subcellular location">
    <subcellularLocation>
        <location evidence="8">Cytoplasm</location>
    </subcellularLocation>
</comment>
<feature type="binding site" evidence="8">
    <location>
        <position position="185"/>
    </location>
    <ligand>
        <name>Zn(2+)</name>
        <dbReference type="ChEBI" id="CHEBI:29105"/>
    </ligand>
</feature>
<dbReference type="PANTHER" id="PTHR11441:SF0">
    <property type="entry name" value="THYMIDINE KINASE, CYTOSOLIC"/>
    <property type="match status" value="1"/>
</dbReference>
<evidence type="ECO:0000313" key="12">
    <source>
        <dbReference type="Proteomes" id="UP001565243"/>
    </source>
</evidence>
<evidence type="ECO:0000256" key="10">
    <source>
        <dbReference type="RuleBase" id="RU004165"/>
    </source>
</evidence>
<feature type="active site" description="Proton acceptor" evidence="8">
    <location>
        <position position="88"/>
    </location>
</feature>
<name>A0ABV4E2H5_9GAMM</name>
<keyword evidence="7 8" id="KW-0067">ATP-binding</keyword>
<reference evidence="11 12" key="1">
    <citation type="submission" date="2024-07" db="EMBL/GenBank/DDBJ databases">
        <authorList>
            <person name="Hebao G."/>
        </authorList>
    </citation>
    <scope>NUCLEOTIDE SEQUENCE [LARGE SCALE GENOMIC DNA]</scope>
    <source>
        <strain evidence="11 12">ACCC 02193</strain>
    </source>
</reference>
<keyword evidence="6 8" id="KW-0418">Kinase</keyword>
<keyword evidence="8" id="KW-0862">Zinc</keyword>
<accession>A0ABV4E2H5</accession>
<evidence type="ECO:0000313" key="11">
    <source>
        <dbReference type="EMBL" id="MEY8769103.1"/>
    </source>
</evidence>
<dbReference type="EMBL" id="JBGFFX010000001">
    <property type="protein sequence ID" value="MEY8769103.1"/>
    <property type="molecule type" value="Genomic_DNA"/>
</dbReference>
<dbReference type="SUPFAM" id="SSF57716">
    <property type="entry name" value="Glucocorticoid receptor-like (DNA-binding domain)"/>
    <property type="match status" value="1"/>
</dbReference>
<comment type="similarity">
    <text evidence="1 8 10">Belongs to the thymidine kinase family.</text>
</comment>
<evidence type="ECO:0000256" key="9">
    <source>
        <dbReference type="RuleBase" id="RU000544"/>
    </source>
</evidence>
<evidence type="ECO:0000256" key="4">
    <source>
        <dbReference type="ARBA" id="ARBA00022679"/>
    </source>
</evidence>
<feature type="binding site" evidence="8">
    <location>
        <begin position="87"/>
        <end position="90"/>
    </location>
    <ligand>
        <name>ATP</name>
        <dbReference type="ChEBI" id="CHEBI:30616"/>
    </ligand>
</feature>
<dbReference type="Gene3D" id="3.30.60.20">
    <property type="match status" value="1"/>
</dbReference>
<dbReference type="PROSITE" id="PS00603">
    <property type="entry name" value="TK_CELLULAR_TYPE"/>
    <property type="match status" value="1"/>
</dbReference>
<feature type="binding site" evidence="8">
    <location>
        <position position="145"/>
    </location>
    <ligand>
        <name>Zn(2+)</name>
        <dbReference type="ChEBI" id="CHEBI:29105"/>
    </ligand>
</feature>
<feature type="binding site" evidence="8">
    <location>
        <begin position="9"/>
        <end position="16"/>
    </location>
    <ligand>
        <name>ATP</name>
        <dbReference type="ChEBI" id="CHEBI:30616"/>
    </ligand>
</feature>
<dbReference type="Gene3D" id="3.40.50.300">
    <property type="entry name" value="P-loop containing nucleotide triphosphate hydrolases"/>
    <property type="match status" value="1"/>
</dbReference>
<dbReference type="Pfam" id="PF00265">
    <property type="entry name" value="TK"/>
    <property type="match status" value="1"/>
</dbReference>
<dbReference type="InterPro" id="IPR020633">
    <property type="entry name" value="Thymidine_kinase_CS"/>
</dbReference>
<gene>
    <name evidence="8 11" type="primary">tdk</name>
    <name evidence="11" type="ORF">AB6T85_01430</name>
</gene>
<keyword evidence="8" id="KW-0963">Cytoplasm</keyword>
<dbReference type="EC" id="2.7.1.21" evidence="2 8"/>
<comment type="caution">
    <text evidence="11">The sequence shown here is derived from an EMBL/GenBank/DDBJ whole genome shotgun (WGS) entry which is preliminary data.</text>
</comment>
<evidence type="ECO:0000256" key="7">
    <source>
        <dbReference type="ARBA" id="ARBA00022840"/>
    </source>
</evidence>
<dbReference type="NCBIfam" id="NF003300">
    <property type="entry name" value="PRK04296.1-5"/>
    <property type="match status" value="1"/>
</dbReference>
<organism evidence="11 12">
    <name type="scientific">Erwinia aeris</name>
    <dbReference type="NCBI Taxonomy" id="3239803"/>
    <lineage>
        <taxon>Bacteria</taxon>
        <taxon>Pseudomonadati</taxon>
        <taxon>Pseudomonadota</taxon>
        <taxon>Gammaproteobacteria</taxon>
        <taxon>Enterobacterales</taxon>
        <taxon>Erwiniaceae</taxon>
        <taxon>Erwinia</taxon>
    </lineage>
</organism>